<feature type="compositionally biased region" description="Low complexity" evidence="2">
    <location>
        <begin position="25"/>
        <end position="37"/>
    </location>
</feature>
<evidence type="ECO:0000256" key="1">
    <source>
        <dbReference type="ARBA" id="ARBA00010402"/>
    </source>
</evidence>
<keyword evidence="4" id="KW-1185">Reference proteome</keyword>
<feature type="compositionally biased region" description="Basic and acidic residues" evidence="2">
    <location>
        <begin position="545"/>
        <end position="580"/>
    </location>
</feature>
<comment type="caution">
    <text evidence="3">The sequence shown here is derived from an EMBL/GenBank/DDBJ whole genome shotgun (WGS) entry which is preliminary data.</text>
</comment>
<accession>W9CSK0</accession>
<feature type="compositionally biased region" description="Basic and acidic residues" evidence="2">
    <location>
        <begin position="13"/>
        <end position="24"/>
    </location>
</feature>
<proteinExistence type="inferred from homology"/>
<dbReference type="CDD" id="cd24139">
    <property type="entry name" value="SIP5-like"/>
    <property type="match status" value="1"/>
</dbReference>
<protein>
    <submittedName>
        <fullName evidence="3">Uncharacterized protein</fullName>
    </submittedName>
</protein>
<dbReference type="OrthoDB" id="21471at2759"/>
<sequence>MGHQQSSMNPSRSDPHGDRHRHQDGSTSGPTSTSDQDLYASRTGRGSRRNLVASLVSGGSSNDVPERKETRAEAKARKLERERIARIEERGRSIKEEHVDTGFLVTMGVYTGPEDFNKVLVRQLMIERRIAPFWRGLDDYQKDWTEHQLVAAARGLPIPAADEVPAENISRPHSSDSPNASSSNLQNLMMPLALRTQSASYDTSVGLSSSHPAFNTSSPASPLNAPATSTSLLRSRAKTLGLKSASKESSAPDVTRREIQLPRDPKVNGQAIEAFLYKDSIECAICLTWYPSYVNRTRCCDQNICSECFVQIKRPDPHIPEHHGPPQSAPEAPETVVEDTEMLVSEPACCPYCLRPEFGVTYEPPPFRRGLVYAKPSPEIANFSSAMSSSSSIKTPLVKSPGLAPRVDRRRAISLSADDSRVITTDRIRPDWSTKLEAANLTKAKRSAAASALHAAAYVLPGTSESRMYGFSRGRFGRNRSDNSPEASGTATPPNRDASSRTVAEQVGHIRREGQDPNVARRQRRDDLEDLMMAEAIRLSIAAEEERKKKADRETAKEVAKQSRKQAKEDKKKEKKERKSIYGASGSSASSSVLNLGSNLAATLTGRKRSGSTASHLATEVTPEEVEEPVQGKGKGKGVDRSSLGNQGSATDARLPGAQHSDPSTSSSLLDTHQSIPSPTAPDKPSHLRQMSTASSASSSLLESGNGTNVQGSSASIESPGATATSCEGNDYDDAGTEPMFNFHSLTARIENEDDNEKRLSAVHVENVYENSGSRHGSKDENASTDMDVSTATIRAADTVSRIQVVHHDRPIPTRLQMPDTNINTNIITPELMITPDTPAIMNPSDEDGKQLGSSFESKANTAITH</sequence>
<dbReference type="Proteomes" id="UP000019487">
    <property type="component" value="Unassembled WGS sequence"/>
</dbReference>
<feature type="region of interest" description="Disordered" evidence="2">
    <location>
        <begin position="1"/>
        <end position="75"/>
    </location>
</feature>
<feature type="region of interest" description="Disordered" evidence="2">
    <location>
        <begin position="843"/>
        <end position="866"/>
    </location>
</feature>
<feature type="compositionally biased region" description="Low complexity" evidence="2">
    <location>
        <begin position="692"/>
        <end position="704"/>
    </location>
</feature>
<dbReference type="GO" id="GO:0005737">
    <property type="term" value="C:cytoplasm"/>
    <property type="evidence" value="ECO:0007669"/>
    <property type="project" value="TreeGrafter"/>
</dbReference>
<dbReference type="STRING" id="1432307.W9CSK0"/>
<dbReference type="EMBL" id="AYSA01000085">
    <property type="protein sequence ID" value="ESZ97470.1"/>
    <property type="molecule type" value="Genomic_DNA"/>
</dbReference>
<feature type="compositionally biased region" description="Polar residues" evidence="2">
    <location>
        <begin position="1"/>
        <end position="12"/>
    </location>
</feature>
<feature type="compositionally biased region" description="Polar residues" evidence="2">
    <location>
        <begin position="705"/>
        <end position="728"/>
    </location>
</feature>
<organism evidence="3 4">
    <name type="scientific">Sclerotinia borealis (strain F-4128)</name>
    <dbReference type="NCBI Taxonomy" id="1432307"/>
    <lineage>
        <taxon>Eukaryota</taxon>
        <taxon>Fungi</taxon>
        <taxon>Dikarya</taxon>
        <taxon>Ascomycota</taxon>
        <taxon>Pezizomycotina</taxon>
        <taxon>Leotiomycetes</taxon>
        <taxon>Helotiales</taxon>
        <taxon>Sclerotiniaceae</taxon>
        <taxon>Sclerotinia</taxon>
    </lineage>
</organism>
<comment type="similarity">
    <text evidence="1">Belongs to the SIP5 family.</text>
</comment>
<evidence type="ECO:0000256" key="2">
    <source>
        <dbReference type="SAM" id="MobiDB-lite"/>
    </source>
</evidence>
<reference evidence="3 4" key="1">
    <citation type="journal article" date="2014" name="Genome Announc.">
        <title>Draft genome sequence of Sclerotinia borealis, a psychrophilic plant pathogenic fungus.</title>
        <authorList>
            <person name="Mardanov A.V."/>
            <person name="Beletsky A.V."/>
            <person name="Kadnikov V.V."/>
            <person name="Ignatov A.N."/>
            <person name="Ravin N.V."/>
        </authorList>
    </citation>
    <scope>NUCLEOTIDE SEQUENCE [LARGE SCALE GENOMIC DNA]</scope>
    <source>
        <strain evidence="4">F-4157</strain>
    </source>
</reference>
<feature type="compositionally biased region" description="Basic and acidic residues" evidence="2">
    <location>
        <begin position="64"/>
        <end position="75"/>
    </location>
</feature>
<evidence type="ECO:0000313" key="3">
    <source>
        <dbReference type="EMBL" id="ESZ97470.1"/>
    </source>
</evidence>
<feature type="region of interest" description="Disordered" evidence="2">
    <location>
        <begin position="606"/>
        <end position="739"/>
    </location>
</feature>
<gene>
    <name evidence="3" type="ORF">SBOR_2159</name>
</gene>
<dbReference type="PANTHER" id="PTHR31315">
    <property type="entry name" value="PROTEIN SIP5"/>
    <property type="match status" value="1"/>
</dbReference>
<feature type="compositionally biased region" description="Low complexity" evidence="2">
    <location>
        <begin position="583"/>
        <end position="593"/>
    </location>
</feature>
<feature type="compositionally biased region" description="Polar residues" evidence="2">
    <location>
        <begin position="852"/>
        <end position="866"/>
    </location>
</feature>
<name>W9CSK0_SCLBF</name>
<dbReference type="PANTHER" id="PTHR31315:SF1">
    <property type="entry name" value="PROTEIN SIP5"/>
    <property type="match status" value="1"/>
</dbReference>
<feature type="region of interest" description="Disordered" evidence="2">
    <location>
        <begin position="545"/>
        <end position="593"/>
    </location>
</feature>
<feature type="region of interest" description="Disordered" evidence="2">
    <location>
        <begin position="471"/>
        <end position="527"/>
    </location>
</feature>
<feature type="compositionally biased region" description="Low complexity" evidence="2">
    <location>
        <begin position="660"/>
        <end position="673"/>
    </location>
</feature>
<dbReference type="InterPro" id="IPR039301">
    <property type="entry name" value="Sip5/DA2"/>
</dbReference>
<dbReference type="AlphaFoldDB" id="W9CSK0"/>
<evidence type="ECO:0000313" key="4">
    <source>
        <dbReference type="Proteomes" id="UP000019487"/>
    </source>
</evidence>
<dbReference type="HOGENOM" id="CLU_009068_1_0_1"/>